<dbReference type="PRINTS" id="PR00455">
    <property type="entry name" value="HTHTETR"/>
</dbReference>
<feature type="DNA-binding region" description="H-T-H motif" evidence="2">
    <location>
        <begin position="29"/>
        <end position="48"/>
    </location>
</feature>
<dbReference type="InterPro" id="IPR009057">
    <property type="entry name" value="Homeodomain-like_sf"/>
</dbReference>
<dbReference type="PANTHER" id="PTHR43479:SF11">
    <property type="entry name" value="ACREF_ENVCD OPERON REPRESSOR-RELATED"/>
    <property type="match status" value="1"/>
</dbReference>
<dbReference type="PANTHER" id="PTHR43479">
    <property type="entry name" value="ACREF/ENVCD OPERON REPRESSOR-RELATED"/>
    <property type="match status" value="1"/>
</dbReference>
<dbReference type="InterPro" id="IPR001647">
    <property type="entry name" value="HTH_TetR"/>
</dbReference>
<accession>A0ABY0QIM1</accession>
<name>A0ABY0QIM1_CLOCO</name>
<dbReference type="EMBL" id="FNGL01000002">
    <property type="protein sequence ID" value="SDK89132.1"/>
    <property type="molecule type" value="Genomic_DNA"/>
</dbReference>
<dbReference type="Proteomes" id="UP000198811">
    <property type="component" value="Unassembled WGS sequence"/>
</dbReference>
<dbReference type="Pfam" id="PF00440">
    <property type="entry name" value="TetR_N"/>
    <property type="match status" value="1"/>
</dbReference>
<evidence type="ECO:0000256" key="2">
    <source>
        <dbReference type="PROSITE-ProRule" id="PRU00335"/>
    </source>
</evidence>
<dbReference type="PROSITE" id="PS50977">
    <property type="entry name" value="HTH_TETR_2"/>
    <property type="match status" value="1"/>
</dbReference>
<comment type="caution">
    <text evidence="4">The sequence shown here is derived from an EMBL/GenBank/DDBJ whole genome shotgun (WGS) entry which is preliminary data.</text>
</comment>
<sequence length="189" mass="22160">MAKLIENPKDRIFQSAKAIAKDKGIAKVNIRLVAKDCGIAVGTIYNYFPKKKDLIVAIIEDFWSGVFAEINKNTVKNTDFLFQITEIYNCLYLYLSNFKENWIQQLSLLKSDEKMAGRKKEDEYFKKICGIIVKAIESDLQINQNIWMENFTKQQLAKFIFNNILIMLRSDEKDIEFFIECLKKIVYEK</sequence>
<reference evidence="4 5" key="1">
    <citation type="submission" date="2016-10" db="EMBL/GenBank/DDBJ databases">
        <authorList>
            <person name="Varghese N."/>
            <person name="Submissions S."/>
        </authorList>
    </citation>
    <scope>NUCLEOTIDE SEQUENCE [LARGE SCALE GENOMIC DNA]</scope>
    <source>
        <strain evidence="4 5">NLAE-zl-C224</strain>
    </source>
</reference>
<dbReference type="RefSeq" id="WP_242868090.1">
    <property type="nucleotide sequence ID" value="NZ_FNGL01000002.1"/>
</dbReference>
<dbReference type="InterPro" id="IPR050624">
    <property type="entry name" value="HTH-type_Tx_Regulator"/>
</dbReference>
<feature type="domain" description="HTH tetR-type" evidence="3">
    <location>
        <begin position="6"/>
        <end position="66"/>
    </location>
</feature>
<evidence type="ECO:0000256" key="1">
    <source>
        <dbReference type="ARBA" id="ARBA00023125"/>
    </source>
</evidence>
<protein>
    <submittedName>
        <fullName evidence="4">Transcriptional regulator, TetR family</fullName>
    </submittedName>
</protein>
<evidence type="ECO:0000313" key="5">
    <source>
        <dbReference type="Proteomes" id="UP000198811"/>
    </source>
</evidence>
<organism evidence="4 5">
    <name type="scientific">Clostridium cochlearium</name>
    <dbReference type="NCBI Taxonomy" id="1494"/>
    <lineage>
        <taxon>Bacteria</taxon>
        <taxon>Bacillati</taxon>
        <taxon>Bacillota</taxon>
        <taxon>Clostridia</taxon>
        <taxon>Eubacteriales</taxon>
        <taxon>Clostridiaceae</taxon>
        <taxon>Clostridium</taxon>
    </lineage>
</organism>
<dbReference type="SUPFAM" id="SSF46689">
    <property type="entry name" value="Homeodomain-like"/>
    <property type="match status" value="1"/>
</dbReference>
<evidence type="ECO:0000259" key="3">
    <source>
        <dbReference type="PROSITE" id="PS50977"/>
    </source>
</evidence>
<proteinExistence type="predicted"/>
<gene>
    <name evidence="4" type="ORF">SAMN05216497_10229</name>
</gene>
<evidence type="ECO:0000313" key="4">
    <source>
        <dbReference type="EMBL" id="SDK89132.1"/>
    </source>
</evidence>
<keyword evidence="5" id="KW-1185">Reference proteome</keyword>
<keyword evidence="1 2" id="KW-0238">DNA-binding</keyword>
<dbReference type="Gene3D" id="1.10.357.10">
    <property type="entry name" value="Tetracycline Repressor, domain 2"/>
    <property type="match status" value="1"/>
</dbReference>